<keyword evidence="4" id="KW-0238">DNA-binding</keyword>
<dbReference type="InterPro" id="IPR013325">
    <property type="entry name" value="RNA_pol_sigma_r2"/>
</dbReference>
<dbReference type="GO" id="GO:0006352">
    <property type="term" value="P:DNA-templated transcription initiation"/>
    <property type="evidence" value="ECO:0007669"/>
    <property type="project" value="InterPro"/>
</dbReference>
<feature type="domain" description="RNA polymerase sigma-70 region 4" evidence="7">
    <location>
        <begin position="76"/>
        <end position="123"/>
    </location>
</feature>
<evidence type="ECO:0000259" key="6">
    <source>
        <dbReference type="Pfam" id="PF04542"/>
    </source>
</evidence>
<sequence length="130" mass="15253">DVTSEVFYKALANLKTYEWRGVPFAAWLLRIAANAVIDRAQRAFREHPLTDEPHDPRANPDMRAIEHRARLFRLVAQLPEVQRRVVHERFVDQRSIREIAERLGKSEGAIKQLQLRALERLREQLEGRHA</sequence>
<evidence type="ECO:0000256" key="4">
    <source>
        <dbReference type="ARBA" id="ARBA00023125"/>
    </source>
</evidence>
<dbReference type="InterPro" id="IPR007630">
    <property type="entry name" value="RNA_pol_sigma70_r4"/>
</dbReference>
<proteinExistence type="inferred from homology"/>
<keyword evidence="2" id="KW-0805">Transcription regulation</keyword>
<dbReference type="Pfam" id="PF04542">
    <property type="entry name" value="Sigma70_r2"/>
    <property type="match status" value="1"/>
</dbReference>
<evidence type="ECO:0000256" key="1">
    <source>
        <dbReference type="ARBA" id="ARBA00010641"/>
    </source>
</evidence>
<dbReference type="AlphaFoldDB" id="A0A7V8NRA8"/>
<name>A0A7V8NRA8_9BACT</name>
<gene>
    <name evidence="8" type="ORF">HRJ53_13675</name>
</gene>
<dbReference type="GO" id="GO:0016987">
    <property type="term" value="F:sigma factor activity"/>
    <property type="evidence" value="ECO:0007669"/>
    <property type="project" value="UniProtKB-KW"/>
</dbReference>
<dbReference type="InterPro" id="IPR014284">
    <property type="entry name" value="RNA_pol_sigma-70_dom"/>
</dbReference>
<dbReference type="SUPFAM" id="SSF88946">
    <property type="entry name" value="Sigma2 domain of RNA polymerase sigma factors"/>
    <property type="match status" value="1"/>
</dbReference>
<dbReference type="Pfam" id="PF04545">
    <property type="entry name" value="Sigma70_r4"/>
    <property type="match status" value="1"/>
</dbReference>
<dbReference type="InterPro" id="IPR036388">
    <property type="entry name" value="WH-like_DNA-bd_sf"/>
</dbReference>
<dbReference type="EMBL" id="JACDQQ010001325">
    <property type="protein sequence ID" value="MBA0086043.1"/>
    <property type="molecule type" value="Genomic_DNA"/>
</dbReference>
<dbReference type="Proteomes" id="UP000567293">
    <property type="component" value="Unassembled WGS sequence"/>
</dbReference>
<dbReference type="Gene3D" id="1.10.10.10">
    <property type="entry name" value="Winged helix-like DNA-binding domain superfamily/Winged helix DNA-binding domain"/>
    <property type="match status" value="1"/>
</dbReference>
<keyword evidence="5" id="KW-0804">Transcription</keyword>
<keyword evidence="9" id="KW-1185">Reference proteome</keyword>
<evidence type="ECO:0000256" key="5">
    <source>
        <dbReference type="ARBA" id="ARBA00023163"/>
    </source>
</evidence>
<dbReference type="CDD" id="cd06171">
    <property type="entry name" value="Sigma70_r4"/>
    <property type="match status" value="1"/>
</dbReference>
<dbReference type="PANTHER" id="PTHR43133">
    <property type="entry name" value="RNA POLYMERASE ECF-TYPE SIGMA FACTO"/>
    <property type="match status" value="1"/>
</dbReference>
<comment type="similarity">
    <text evidence="1">Belongs to the sigma-70 factor family. ECF subfamily.</text>
</comment>
<reference evidence="8" key="1">
    <citation type="submission" date="2020-06" db="EMBL/GenBank/DDBJ databases">
        <title>Legume-microbial interactions unlock mineral nutrients during tropical forest succession.</title>
        <authorList>
            <person name="Epihov D.Z."/>
        </authorList>
    </citation>
    <scope>NUCLEOTIDE SEQUENCE [LARGE SCALE GENOMIC DNA]</scope>
    <source>
        <strain evidence="8">Pan2503</strain>
    </source>
</reference>
<evidence type="ECO:0000256" key="2">
    <source>
        <dbReference type="ARBA" id="ARBA00023015"/>
    </source>
</evidence>
<protein>
    <submittedName>
        <fullName evidence="8">Sigma-70 family RNA polymerase sigma factor</fullName>
    </submittedName>
</protein>
<dbReference type="GO" id="GO:0003677">
    <property type="term" value="F:DNA binding"/>
    <property type="evidence" value="ECO:0007669"/>
    <property type="project" value="UniProtKB-KW"/>
</dbReference>
<dbReference type="Gene3D" id="1.10.1740.10">
    <property type="match status" value="1"/>
</dbReference>
<accession>A0A7V8NRA8</accession>
<comment type="caution">
    <text evidence="8">The sequence shown here is derived from an EMBL/GenBank/DDBJ whole genome shotgun (WGS) entry which is preliminary data.</text>
</comment>
<dbReference type="PANTHER" id="PTHR43133:SF8">
    <property type="entry name" value="RNA POLYMERASE SIGMA FACTOR HI_1459-RELATED"/>
    <property type="match status" value="1"/>
</dbReference>
<feature type="non-terminal residue" evidence="8">
    <location>
        <position position="1"/>
    </location>
</feature>
<feature type="domain" description="RNA polymerase sigma-70 region 2" evidence="6">
    <location>
        <begin position="1"/>
        <end position="43"/>
    </location>
</feature>
<keyword evidence="3" id="KW-0731">Sigma factor</keyword>
<evidence type="ECO:0000313" key="8">
    <source>
        <dbReference type="EMBL" id="MBA0086043.1"/>
    </source>
</evidence>
<dbReference type="NCBIfam" id="TIGR02937">
    <property type="entry name" value="sigma70-ECF"/>
    <property type="match status" value="1"/>
</dbReference>
<dbReference type="SUPFAM" id="SSF88659">
    <property type="entry name" value="Sigma3 and sigma4 domains of RNA polymerase sigma factors"/>
    <property type="match status" value="1"/>
</dbReference>
<evidence type="ECO:0000256" key="3">
    <source>
        <dbReference type="ARBA" id="ARBA00023082"/>
    </source>
</evidence>
<evidence type="ECO:0000313" key="9">
    <source>
        <dbReference type="Proteomes" id="UP000567293"/>
    </source>
</evidence>
<evidence type="ECO:0000259" key="7">
    <source>
        <dbReference type="Pfam" id="PF04545"/>
    </source>
</evidence>
<dbReference type="InterPro" id="IPR007627">
    <property type="entry name" value="RNA_pol_sigma70_r2"/>
</dbReference>
<organism evidence="8 9">
    <name type="scientific">Candidatus Acidiferrum panamense</name>
    <dbReference type="NCBI Taxonomy" id="2741543"/>
    <lineage>
        <taxon>Bacteria</taxon>
        <taxon>Pseudomonadati</taxon>
        <taxon>Acidobacteriota</taxon>
        <taxon>Terriglobia</taxon>
        <taxon>Candidatus Acidiferrales</taxon>
        <taxon>Candidatus Acidiferrum</taxon>
    </lineage>
</organism>
<dbReference type="InterPro" id="IPR039425">
    <property type="entry name" value="RNA_pol_sigma-70-like"/>
</dbReference>
<dbReference type="InterPro" id="IPR013324">
    <property type="entry name" value="RNA_pol_sigma_r3/r4-like"/>
</dbReference>